<name>A0A6J6Y8M8_9ZZZZ</name>
<reference evidence="4" key="1">
    <citation type="submission" date="2020-05" db="EMBL/GenBank/DDBJ databases">
        <authorList>
            <person name="Chiriac C."/>
            <person name="Salcher M."/>
            <person name="Ghai R."/>
            <person name="Kavagutti S V."/>
        </authorList>
    </citation>
    <scope>NUCLEOTIDE SEQUENCE</scope>
</reference>
<keyword evidence="1" id="KW-0238">DNA-binding</keyword>
<sequence length="204" mass="22591">MSTEPINAMKSEDGRSARREQNVTLALNAARELFEETRNLPTIEDVAARSGLSIRSMYRYFKDIGEVTESVVELVSSEARAASQLPDPAGVSTADRIDAFARARVTIYELVRGTFLANIARMIHSPEIAQSGAAIRAAMLAQFTNQFEQELLLLNESDRSYALDCGNALTSMEFVDVLMRWRSMTSDEAVETIKYGLTKILTAV</sequence>
<dbReference type="PROSITE" id="PS50977">
    <property type="entry name" value="HTH_TETR_2"/>
    <property type="match status" value="1"/>
</dbReference>
<dbReference type="SUPFAM" id="SSF46689">
    <property type="entry name" value="Homeodomain-like"/>
    <property type="match status" value="1"/>
</dbReference>
<dbReference type="Gene3D" id="1.10.357.10">
    <property type="entry name" value="Tetracycline Repressor, domain 2"/>
    <property type="match status" value="1"/>
</dbReference>
<dbReference type="InterPro" id="IPR001647">
    <property type="entry name" value="HTH_TetR"/>
</dbReference>
<dbReference type="GO" id="GO:0003677">
    <property type="term" value="F:DNA binding"/>
    <property type="evidence" value="ECO:0007669"/>
    <property type="project" value="UniProtKB-KW"/>
</dbReference>
<evidence type="ECO:0000313" key="4">
    <source>
        <dbReference type="EMBL" id="CAB4805782.1"/>
    </source>
</evidence>
<feature type="compositionally biased region" description="Basic and acidic residues" evidence="2">
    <location>
        <begin position="10"/>
        <end position="20"/>
    </location>
</feature>
<accession>A0A6J6Y8M8</accession>
<dbReference type="InterPro" id="IPR009057">
    <property type="entry name" value="Homeodomain-like_sf"/>
</dbReference>
<dbReference type="AlphaFoldDB" id="A0A6J6Y8M8"/>
<evidence type="ECO:0000259" key="3">
    <source>
        <dbReference type="PROSITE" id="PS50977"/>
    </source>
</evidence>
<proteinExistence type="predicted"/>
<gene>
    <name evidence="4" type="ORF">UFOPK2992_01273</name>
</gene>
<organism evidence="4">
    <name type="scientific">freshwater metagenome</name>
    <dbReference type="NCBI Taxonomy" id="449393"/>
    <lineage>
        <taxon>unclassified sequences</taxon>
        <taxon>metagenomes</taxon>
        <taxon>ecological metagenomes</taxon>
    </lineage>
</organism>
<feature type="domain" description="HTH tetR-type" evidence="3">
    <location>
        <begin position="20"/>
        <end position="79"/>
    </location>
</feature>
<protein>
    <submittedName>
        <fullName evidence="4">Unannotated protein</fullName>
    </submittedName>
</protein>
<evidence type="ECO:0000256" key="2">
    <source>
        <dbReference type="SAM" id="MobiDB-lite"/>
    </source>
</evidence>
<dbReference type="EMBL" id="CAFAAI010000229">
    <property type="protein sequence ID" value="CAB4805782.1"/>
    <property type="molecule type" value="Genomic_DNA"/>
</dbReference>
<feature type="region of interest" description="Disordered" evidence="2">
    <location>
        <begin position="1"/>
        <end position="20"/>
    </location>
</feature>
<evidence type="ECO:0000256" key="1">
    <source>
        <dbReference type="ARBA" id="ARBA00023125"/>
    </source>
</evidence>